<feature type="transmembrane region" description="Helical" evidence="1">
    <location>
        <begin position="136"/>
        <end position="157"/>
    </location>
</feature>
<protein>
    <recommendedName>
        <fullName evidence="4">DUF1129 family protein</fullName>
    </recommendedName>
</protein>
<gene>
    <name evidence="2" type="ORF">FOB69_04530</name>
</gene>
<feature type="transmembrane region" description="Helical" evidence="1">
    <location>
        <begin position="163"/>
        <end position="189"/>
    </location>
</feature>
<accession>A0A6N0I4K7</accession>
<dbReference type="PANTHER" id="PTHR41307">
    <property type="entry name" value="MEMBRANE PROTEIN-RELATED"/>
    <property type="match status" value="1"/>
</dbReference>
<dbReference type="SUPFAM" id="SSF158560">
    <property type="entry name" value="BH3980-like"/>
    <property type="match status" value="1"/>
</dbReference>
<proteinExistence type="predicted"/>
<feature type="transmembrane region" description="Helical" evidence="1">
    <location>
        <begin position="226"/>
        <end position="248"/>
    </location>
</feature>
<dbReference type="SUPFAM" id="SSF103473">
    <property type="entry name" value="MFS general substrate transporter"/>
    <property type="match status" value="1"/>
</dbReference>
<feature type="transmembrane region" description="Helical" evidence="1">
    <location>
        <begin position="73"/>
        <end position="94"/>
    </location>
</feature>
<dbReference type="Proteomes" id="UP000509636">
    <property type="component" value="Chromosome"/>
</dbReference>
<keyword evidence="1" id="KW-0472">Membrane</keyword>
<dbReference type="InterPro" id="IPR036259">
    <property type="entry name" value="MFS_trans_sf"/>
</dbReference>
<dbReference type="AlphaFoldDB" id="A0A6N0I4K7"/>
<feature type="transmembrane region" description="Helical" evidence="1">
    <location>
        <begin position="196"/>
        <end position="214"/>
    </location>
</feature>
<sequence>MISKEKEDYLFKLKAELLFRGKDEHEVNDIIEELRDHFELAEKNHDDVSDILNTPVKDYADQFSEYIILTRGLFKYLALFSAFMLAIFIIPNFFTEQLNVTIGFIINILFIFCITTILPFFLIRKGLVKYGEQRRIYIYAFIWGAVIFGFILLSTYLTKHYPIYYIITLTESKSVIIGLILLLIVMILCFILKQRLFALVIFIVCLPDIIGWVVKMYSRSESQSIIVSLIVAIALLLILNIAFFISTFKKRKNKVKE</sequence>
<dbReference type="EMBL" id="CP054550">
    <property type="protein sequence ID" value="QKQ29535.1"/>
    <property type="molecule type" value="Genomic_DNA"/>
</dbReference>
<reference evidence="2 3" key="1">
    <citation type="submission" date="2019-09" db="EMBL/GenBank/DDBJ databases">
        <title>FDA dAtabase for Regulatory Grade micrObial Sequences (FDA-ARGOS): Supporting development and validation of Infectious Disease Dx tests.</title>
        <authorList>
            <person name="Sciortino C."/>
            <person name="Tallon L."/>
            <person name="Sadzewicz L."/>
            <person name="Vavikolanu K."/>
            <person name="Mehta A."/>
            <person name="Aluvathingal J."/>
            <person name="Nadendla S."/>
            <person name="Nandy P."/>
            <person name="Geyer C."/>
            <person name="Yan Y."/>
            <person name="Sichtig H."/>
        </authorList>
    </citation>
    <scope>NUCLEOTIDE SEQUENCE [LARGE SCALE GENOMIC DNA]</scope>
    <source>
        <strain evidence="2 3">FDAARGOS_661</strain>
    </source>
</reference>
<feature type="transmembrane region" description="Helical" evidence="1">
    <location>
        <begin position="100"/>
        <end position="124"/>
    </location>
</feature>
<keyword evidence="1" id="KW-0812">Transmembrane</keyword>
<dbReference type="PANTHER" id="PTHR41307:SF1">
    <property type="entry name" value="MEMBRANE PROTEIN"/>
    <property type="match status" value="1"/>
</dbReference>
<dbReference type="RefSeq" id="WP_107632455.1">
    <property type="nucleotide sequence ID" value="NZ_PZHZ01000062.1"/>
</dbReference>
<evidence type="ECO:0000256" key="1">
    <source>
        <dbReference type="SAM" id="Phobius"/>
    </source>
</evidence>
<name>A0A6N0I4K7_STAHO</name>
<evidence type="ECO:0008006" key="4">
    <source>
        <dbReference type="Google" id="ProtNLM"/>
    </source>
</evidence>
<evidence type="ECO:0000313" key="2">
    <source>
        <dbReference type="EMBL" id="QKQ29535.1"/>
    </source>
</evidence>
<keyword evidence="1" id="KW-1133">Transmembrane helix</keyword>
<organism evidence="2 3">
    <name type="scientific">Staphylococcus hominis</name>
    <dbReference type="NCBI Taxonomy" id="1290"/>
    <lineage>
        <taxon>Bacteria</taxon>
        <taxon>Bacillati</taxon>
        <taxon>Bacillota</taxon>
        <taxon>Bacilli</taxon>
        <taxon>Bacillales</taxon>
        <taxon>Staphylococcaceae</taxon>
        <taxon>Staphylococcus</taxon>
    </lineage>
</organism>
<evidence type="ECO:0000313" key="3">
    <source>
        <dbReference type="Proteomes" id="UP000509636"/>
    </source>
</evidence>